<feature type="region of interest" description="Disordered" evidence="1">
    <location>
        <begin position="71"/>
        <end position="127"/>
    </location>
</feature>
<feature type="compositionally biased region" description="Basic and acidic residues" evidence="1">
    <location>
        <begin position="87"/>
        <end position="118"/>
    </location>
</feature>
<accession>A0A813MXD0</accession>
<dbReference type="AlphaFoldDB" id="A0A813MXD0"/>
<protein>
    <submittedName>
        <fullName evidence="3">Uncharacterized protein</fullName>
    </submittedName>
</protein>
<proteinExistence type="predicted"/>
<feature type="chain" id="PRO_5032469293" evidence="2">
    <location>
        <begin position="24"/>
        <end position="127"/>
    </location>
</feature>
<dbReference type="Proteomes" id="UP000663854">
    <property type="component" value="Unassembled WGS sequence"/>
</dbReference>
<evidence type="ECO:0000256" key="1">
    <source>
        <dbReference type="SAM" id="MobiDB-lite"/>
    </source>
</evidence>
<comment type="caution">
    <text evidence="3">The sequence shown here is derived from an EMBL/GenBank/DDBJ whole genome shotgun (WGS) entry which is preliminary data.</text>
</comment>
<evidence type="ECO:0000313" key="4">
    <source>
        <dbReference type="Proteomes" id="UP000663854"/>
    </source>
</evidence>
<dbReference type="EMBL" id="CAJNOH010000003">
    <property type="protein sequence ID" value="CAF0728536.1"/>
    <property type="molecule type" value="Genomic_DNA"/>
</dbReference>
<evidence type="ECO:0000313" key="3">
    <source>
        <dbReference type="EMBL" id="CAF0728536.1"/>
    </source>
</evidence>
<name>A0A813MXD0_9BILA</name>
<sequence length="127" mass="13459">MKKIVTLLAVGAVAMFYACGPSAEEKALKEKAKNDSIALAEAKAKMEQDSLANVMRVADSIANATRIADSLANLPKGGGKKTTTPTKTKDEKNLDQIKDLKGGTKTPAEKKKDEENIKTIKGLKGGN</sequence>
<keyword evidence="2" id="KW-0732">Signal</keyword>
<organism evidence="3 4">
    <name type="scientific">Rotaria sordida</name>
    <dbReference type="NCBI Taxonomy" id="392033"/>
    <lineage>
        <taxon>Eukaryota</taxon>
        <taxon>Metazoa</taxon>
        <taxon>Spiralia</taxon>
        <taxon>Gnathifera</taxon>
        <taxon>Rotifera</taxon>
        <taxon>Eurotatoria</taxon>
        <taxon>Bdelloidea</taxon>
        <taxon>Philodinida</taxon>
        <taxon>Philodinidae</taxon>
        <taxon>Rotaria</taxon>
    </lineage>
</organism>
<feature type="signal peptide" evidence="2">
    <location>
        <begin position="1"/>
        <end position="23"/>
    </location>
</feature>
<dbReference type="PROSITE" id="PS51257">
    <property type="entry name" value="PROKAR_LIPOPROTEIN"/>
    <property type="match status" value="1"/>
</dbReference>
<reference evidence="3" key="1">
    <citation type="submission" date="2021-02" db="EMBL/GenBank/DDBJ databases">
        <authorList>
            <person name="Nowell W R."/>
        </authorList>
    </citation>
    <scope>NUCLEOTIDE SEQUENCE</scope>
</reference>
<gene>
    <name evidence="3" type="ORF">PYM288_LOCUS775</name>
</gene>
<evidence type="ECO:0000256" key="2">
    <source>
        <dbReference type="SAM" id="SignalP"/>
    </source>
</evidence>